<comment type="caution">
    <text evidence="1">The sequence shown here is derived from an EMBL/GenBank/DDBJ whole genome shotgun (WGS) entry which is preliminary data.</text>
</comment>
<proteinExistence type="predicted"/>
<protein>
    <submittedName>
        <fullName evidence="1">Uncharacterized protein</fullName>
    </submittedName>
</protein>
<organism evidence="1">
    <name type="scientific">marine sediment metagenome</name>
    <dbReference type="NCBI Taxonomy" id="412755"/>
    <lineage>
        <taxon>unclassified sequences</taxon>
        <taxon>metagenomes</taxon>
        <taxon>ecological metagenomes</taxon>
    </lineage>
</organism>
<gene>
    <name evidence="1" type="ORF">S01H4_64641</name>
</gene>
<evidence type="ECO:0000313" key="1">
    <source>
        <dbReference type="EMBL" id="GAH12308.1"/>
    </source>
</evidence>
<accession>X1EUJ0</accession>
<dbReference type="AlphaFoldDB" id="X1EUJ0"/>
<sequence length="45" mass="5116">MDRMSLFKELTEAFGVSGYEDDVVNILKRHFASHVTTTRDKIGSI</sequence>
<feature type="non-terminal residue" evidence="1">
    <location>
        <position position="45"/>
    </location>
</feature>
<dbReference type="Gene3D" id="3.40.630.10">
    <property type="entry name" value="Zn peptidases"/>
    <property type="match status" value="1"/>
</dbReference>
<dbReference type="EMBL" id="BART01039270">
    <property type="protein sequence ID" value="GAH12308.1"/>
    <property type="molecule type" value="Genomic_DNA"/>
</dbReference>
<reference evidence="1" key="1">
    <citation type="journal article" date="2014" name="Front. Microbiol.">
        <title>High frequency of phylogenetically diverse reductive dehalogenase-homologous genes in deep subseafloor sedimentary metagenomes.</title>
        <authorList>
            <person name="Kawai M."/>
            <person name="Futagami T."/>
            <person name="Toyoda A."/>
            <person name="Takaki Y."/>
            <person name="Nishi S."/>
            <person name="Hori S."/>
            <person name="Arai W."/>
            <person name="Tsubouchi T."/>
            <person name="Morono Y."/>
            <person name="Uchiyama I."/>
            <person name="Ito T."/>
            <person name="Fujiyama A."/>
            <person name="Inagaki F."/>
            <person name="Takami H."/>
        </authorList>
    </citation>
    <scope>NUCLEOTIDE SEQUENCE</scope>
    <source>
        <strain evidence="1">Expedition CK06-06</strain>
    </source>
</reference>
<name>X1EUJ0_9ZZZZ</name>